<dbReference type="Proteomes" id="UP000095283">
    <property type="component" value="Unplaced"/>
</dbReference>
<keyword evidence="2" id="KW-1185">Reference proteome</keyword>
<evidence type="ECO:0000256" key="1">
    <source>
        <dbReference type="SAM" id="Phobius"/>
    </source>
</evidence>
<proteinExistence type="predicted"/>
<organism evidence="2 3">
    <name type="scientific">Heterorhabditis bacteriophora</name>
    <name type="common">Entomopathogenic nematode worm</name>
    <dbReference type="NCBI Taxonomy" id="37862"/>
    <lineage>
        <taxon>Eukaryota</taxon>
        <taxon>Metazoa</taxon>
        <taxon>Ecdysozoa</taxon>
        <taxon>Nematoda</taxon>
        <taxon>Chromadorea</taxon>
        <taxon>Rhabditida</taxon>
        <taxon>Rhabditina</taxon>
        <taxon>Rhabditomorpha</taxon>
        <taxon>Strongyloidea</taxon>
        <taxon>Heterorhabditidae</taxon>
        <taxon>Heterorhabditis</taxon>
    </lineage>
</organism>
<sequence>MRLNSGSRRRAMLSLAHTLAEVQSIGFSGTCLPSPHLPSDRPTEALLDDFWTCCRSTWLPPKGVFHNYLDNNQYFDSRNSNALEASSLSNGYAEFLLFIYSNGVHYIYRCLVNLLLKEINFCSFLLHNLVELQKNSKNLKFFREQILTQRRVVYVVFVLILYYMFYCVFPYIINITCFFNFIILSLIVFVVDYPMWNRHKIGNRIILVSNFKYLFFVFKFLDLYNKSFRLVFKIYIFILLFVLLLNSKSDE</sequence>
<name>A0A1I7WG70_HETBA</name>
<dbReference type="AlphaFoldDB" id="A0A1I7WG70"/>
<evidence type="ECO:0000313" key="3">
    <source>
        <dbReference type="WBParaSite" id="Hba_03949"/>
    </source>
</evidence>
<protein>
    <submittedName>
        <fullName evidence="3">PRA1 family protein</fullName>
    </submittedName>
</protein>
<keyword evidence="1" id="KW-0472">Membrane</keyword>
<evidence type="ECO:0000313" key="2">
    <source>
        <dbReference type="Proteomes" id="UP000095283"/>
    </source>
</evidence>
<feature type="transmembrane region" description="Helical" evidence="1">
    <location>
        <begin position="178"/>
        <end position="196"/>
    </location>
</feature>
<feature type="transmembrane region" description="Helical" evidence="1">
    <location>
        <begin position="227"/>
        <end position="245"/>
    </location>
</feature>
<keyword evidence="1" id="KW-0812">Transmembrane</keyword>
<reference evidence="3" key="1">
    <citation type="submission" date="2016-11" db="UniProtKB">
        <authorList>
            <consortium name="WormBaseParasite"/>
        </authorList>
    </citation>
    <scope>IDENTIFICATION</scope>
</reference>
<keyword evidence="1" id="KW-1133">Transmembrane helix</keyword>
<feature type="transmembrane region" description="Helical" evidence="1">
    <location>
        <begin position="151"/>
        <end position="172"/>
    </location>
</feature>
<accession>A0A1I7WG70</accession>
<dbReference type="WBParaSite" id="Hba_03949">
    <property type="protein sequence ID" value="Hba_03949"/>
    <property type="gene ID" value="Hba_03949"/>
</dbReference>